<dbReference type="EMBL" id="CADEAL010004013">
    <property type="protein sequence ID" value="CAB1449364.1"/>
    <property type="molecule type" value="Genomic_DNA"/>
</dbReference>
<dbReference type="Proteomes" id="UP001153269">
    <property type="component" value="Unassembled WGS sequence"/>
</dbReference>
<name>A0A9N7VH16_PLEPL</name>
<feature type="compositionally biased region" description="Basic and acidic residues" evidence="1">
    <location>
        <begin position="1"/>
        <end position="14"/>
    </location>
</feature>
<proteinExistence type="predicted"/>
<feature type="non-terminal residue" evidence="2">
    <location>
        <position position="1"/>
    </location>
</feature>
<evidence type="ECO:0000256" key="1">
    <source>
        <dbReference type="SAM" id="MobiDB-lite"/>
    </source>
</evidence>
<organism evidence="2 3">
    <name type="scientific">Pleuronectes platessa</name>
    <name type="common">European plaice</name>
    <dbReference type="NCBI Taxonomy" id="8262"/>
    <lineage>
        <taxon>Eukaryota</taxon>
        <taxon>Metazoa</taxon>
        <taxon>Chordata</taxon>
        <taxon>Craniata</taxon>
        <taxon>Vertebrata</taxon>
        <taxon>Euteleostomi</taxon>
        <taxon>Actinopterygii</taxon>
        <taxon>Neopterygii</taxon>
        <taxon>Teleostei</taxon>
        <taxon>Neoteleostei</taxon>
        <taxon>Acanthomorphata</taxon>
        <taxon>Carangaria</taxon>
        <taxon>Pleuronectiformes</taxon>
        <taxon>Pleuronectoidei</taxon>
        <taxon>Pleuronectidae</taxon>
        <taxon>Pleuronectes</taxon>
    </lineage>
</organism>
<dbReference type="AlphaFoldDB" id="A0A9N7VH16"/>
<feature type="region of interest" description="Disordered" evidence="1">
    <location>
        <begin position="1"/>
        <end position="48"/>
    </location>
</feature>
<keyword evidence="3" id="KW-1185">Reference proteome</keyword>
<reference evidence="2" key="1">
    <citation type="submission" date="2020-03" db="EMBL/GenBank/DDBJ databases">
        <authorList>
            <person name="Weist P."/>
        </authorList>
    </citation>
    <scope>NUCLEOTIDE SEQUENCE</scope>
</reference>
<gene>
    <name evidence="2" type="ORF">PLEPLA_LOCUS37045</name>
</gene>
<accession>A0A9N7VH16</accession>
<evidence type="ECO:0000313" key="2">
    <source>
        <dbReference type="EMBL" id="CAB1449364.1"/>
    </source>
</evidence>
<protein>
    <submittedName>
        <fullName evidence="2">Uncharacterized protein</fullName>
    </submittedName>
</protein>
<sequence>MEKKEEQRVREREATGTQGEKTKGLAGLGPLSAGTPVVRRKPPKTRSSFCHQRFKATACSLYAPPYLKKNA</sequence>
<evidence type="ECO:0000313" key="3">
    <source>
        <dbReference type="Proteomes" id="UP001153269"/>
    </source>
</evidence>
<comment type="caution">
    <text evidence="2">The sequence shown here is derived from an EMBL/GenBank/DDBJ whole genome shotgun (WGS) entry which is preliminary data.</text>
</comment>